<dbReference type="OrthoDB" id="1902038at2759"/>
<gene>
    <name evidence="10" type="ORF">STCU_01371</name>
</gene>
<feature type="domain" description="Trichohyalin-plectin-homology" evidence="9">
    <location>
        <begin position="119"/>
        <end position="467"/>
    </location>
</feature>
<feature type="compositionally biased region" description="Basic and acidic residues" evidence="8">
    <location>
        <begin position="98"/>
        <end position="107"/>
    </location>
</feature>
<comment type="similarity">
    <text evidence="6">Belongs to the CFAP45 family.</text>
</comment>
<organism evidence="10 11">
    <name type="scientific">Strigomonas culicis</name>
    <dbReference type="NCBI Taxonomy" id="28005"/>
    <lineage>
        <taxon>Eukaryota</taxon>
        <taxon>Discoba</taxon>
        <taxon>Euglenozoa</taxon>
        <taxon>Kinetoplastea</taxon>
        <taxon>Metakinetoplastina</taxon>
        <taxon>Trypanosomatida</taxon>
        <taxon>Trypanosomatidae</taxon>
        <taxon>Strigomonadinae</taxon>
        <taxon>Strigomonas</taxon>
    </lineage>
</organism>
<evidence type="ECO:0000256" key="4">
    <source>
        <dbReference type="ARBA" id="ARBA00023069"/>
    </source>
</evidence>
<keyword evidence="2 10" id="KW-0282">Flagellum</keyword>
<evidence type="ECO:0000313" key="10">
    <source>
        <dbReference type="EMBL" id="EPY34731.1"/>
    </source>
</evidence>
<dbReference type="InterPro" id="IPR043597">
    <property type="entry name" value="TPH_dom"/>
</dbReference>
<keyword evidence="3" id="KW-0175">Coiled coil</keyword>
<dbReference type="Proteomes" id="UP000015354">
    <property type="component" value="Unassembled WGS sequence"/>
</dbReference>
<comment type="caution">
    <text evidence="10">The sequence shown here is derived from an EMBL/GenBank/DDBJ whole genome shotgun (WGS) entry which is preliminary data.</text>
</comment>
<dbReference type="PANTHER" id="PTHR15504">
    <property type="entry name" value="NASOPHARYNGEAL EPITHELIUM SPECIFIC PROTEIN 1"/>
    <property type="match status" value="1"/>
</dbReference>
<evidence type="ECO:0000313" key="11">
    <source>
        <dbReference type="Proteomes" id="UP000015354"/>
    </source>
</evidence>
<keyword evidence="11" id="KW-1185">Reference proteome</keyword>
<comment type="subcellular location">
    <subcellularLocation>
        <location evidence="1">Cell projection</location>
        <location evidence="1">Cilium</location>
        <location evidence="1">Flagellum</location>
    </subcellularLocation>
</comment>
<keyword evidence="5" id="KW-0966">Cell projection</keyword>
<dbReference type="GO" id="GO:0031514">
    <property type="term" value="C:motile cilium"/>
    <property type="evidence" value="ECO:0007669"/>
    <property type="project" value="UniProtKB-SubCell"/>
</dbReference>
<dbReference type="Pfam" id="PF13868">
    <property type="entry name" value="TPH"/>
    <property type="match status" value="1"/>
</dbReference>
<feature type="compositionally biased region" description="Basic and acidic residues" evidence="8">
    <location>
        <begin position="314"/>
        <end position="379"/>
    </location>
</feature>
<protein>
    <recommendedName>
        <fullName evidence="7">Cilia- and flagella-associated protein 45</fullName>
    </recommendedName>
</protein>
<name>S9W675_9TRYP</name>
<keyword evidence="4" id="KW-0969">Cilium</keyword>
<feature type="region of interest" description="Disordered" evidence="8">
    <location>
        <begin position="88"/>
        <end position="107"/>
    </location>
</feature>
<evidence type="ECO:0000256" key="8">
    <source>
        <dbReference type="SAM" id="MobiDB-lite"/>
    </source>
</evidence>
<proteinExistence type="inferred from homology"/>
<evidence type="ECO:0000259" key="9">
    <source>
        <dbReference type="Pfam" id="PF13868"/>
    </source>
</evidence>
<evidence type="ECO:0000256" key="5">
    <source>
        <dbReference type="ARBA" id="ARBA00023273"/>
    </source>
</evidence>
<evidence type="ECO:0000256" key="1">
    <source>
        <dbReference type="ARBA" id="ARBA00004230"/>
    </source>
</evidence>
<dbReference type="EMBL" id="ATMH01001371">
    <property type="protein sequence ID" value="EPY34731.1"/>
    <property type="molecule type" value="Genomic_DNA"/>
</dbReference>
<feature type="region of interest" description="Disordered" evidence="8">
    <location>
        <begin position="1"/>
        <end position="37"/>
    </location>
</feature>
<feature type="region of interest" description="Disordered" evidence="8">
    <location>
        <begin position="58"/>
        <end position="80"/>
    </location>
</feature>
<evidence type="ECO:0000256" key="7">
    <source>
        <dbReference type="ARBA" id="ARBA00034142"/>
    </source>
</evidence>
<evidence type="ECO:0000256" key="3">
    <source>
        <dbReference type="ARBA" id="ARBA00023054"/>
    </source>
</evidence>
<feature type="region of interest" description="Disordered" evidence="8">
    <location>
        <begin position="284"/>
        <end position="379"/>
    </location>
</feature>
<dbReference type="AlphaFoldDB" id="S9W675"/>
<accession>S9W675</accession>
<sequence length="480" mass="57377">MSLFSGKTPNLFPPRKPGLTDGQLRKQLNQRDAPKDSTILTQTELDIIWALINGQLGATEGGSIKGPTKGHTSKGDDKIRQMMEYDEARKRQGIAPKTAEEVEREHERRSLLESARAKLDENYDEVKAMNKVILEAKCVATREAQHVEREKLKQNEKDFDRRMEELMLEEDHKAQQVYAERERRRLEEQRRNAETIKDQLQEREIDRVRKLERHQQEQEAMTRHIARLHEEEHAEKLRRQQAARRLMEDAAIANAEQMALKKQEREMELAEDRKMADYIKQREEREQALEEEKQRLHMEKEKEIARLRSTQQRAQDKRAEMDEIRARRAQEAHDREQKKKEKETKERNHQIQEEIRQARDTQIAERARIKESDRAQEQEELDRIYAIQKVAHEQELENRAQRRQMQDENSLALLKQMMEVEERRRLERQTEVEDGNRMKREERERYAAMEAVRQRKLAELDQLQVPEQYKQALLKASVKK</sequence>
<dbReference type="PANTHER" id="PTHR15504:SF0">
    <property type="entry name" value="CILIA- AND FLAGELLA-ASSOCIATED PROTEIN 45"/>
    <property type="match status" value="1"/>
</dbReference>
<evidence type="ECO:0000256" key="6">
    <source>
        <dbReference type="ARBA" id="ARBA00034116"/>
    </source>
</evidence>
<dbReference type="InterPro" id="IPR033253">
    <property type="entry name" value="CFAP45"/>
</dbReference>
<reference evidence="10 11" key="1">
    <citation type="journal article" date="2013" name="PLoS ONE">
        <title>Predicting the Proteins of Angomonas deanei, Strigomonas culicis and Their Respective Endosymbionts Reveals New Aspects of the Trypanosomatidae Family.</title>
        <authorList>
            <person name="Motta M.C."/>
            <person name="Martins A.C."/>
            <person name="de Souza S.S."/>
            <person name="Catta-Preta C.M."/>
            <person name="Silva R."/>
            <person name="Klein C.C."/>
            <person name="de Almeida L.G."/>
            <person name="de Lima Cunha O."/>
            <person name="Ciapina L.P."/>
            <person name="Brocchi M."/>
            <person name="Colabardini A.C."/>
            <person name="de Araujo Lima B."/>
            <person name="Machado C.R."/>
            <person name="de Almeida Soares C.M."/>
            <person name="Probst C.M."/>
            <person name="de Menezes C.B."/>
            <person name="Thompson C.E."/>
            <person name="Bartholomeu D.C."/>
            <person name="Gradia D.F."/>
            <person name="Pavoni D.P."/>
            <person name="Grisard E.C."/>
            <person name="Fantinatti-Garboggini F."/>
            <person name="Marchini F.K."/>
            <person name="Rodrigues-Luiz G.F."/>
            <person name="Wagner G."/>
            <person name="Goldman G.H."/>
            <person name="Fietto J.L."/>
            <person name="Elias M.C."/>
            <person name="Goldman M.H."/>
            <person name="Sagot M.F."/>
            <person name="Pereira M."/>
            <person name="Stoco P.H."/>
            <person name="de Mendonca-Neto R.P."/>
            <person name="Teixeira S.M."/>
            <person name="Maciel T.E."/>
            <person name="de Oliveira Mendes T.A."/>
            <person name="Urmenyi T.P."/>
            <person name="de Souza W."/>
            <person name="Schenkman S."/>
            <person name="de Vasconcelos A.T."/>
        </authorList>
    </citation>
    <scope>NUCLEOTIDE SEQUENCE [LARGE SCALE GENOMIC DNA]</scope>
</reference>
<feature type="compositionally biased region" description="Basic and acidic residues" evidence="8">
    <location>
        <begin position="284"/>
        <end position="306"/>
    </location>
</feature>
<evidence type="ECO:0000256" key="2">
    <source>
        <dbReference type="ARBA" id="ARBA00022846"/>
    </source>
</evidence>